<evidence type="ECO:0000313" key="3">
    <source>
        <dbReference type="EMBL" id="ANX13733.1"/>
    </source>
</evidence>
<feature type="signal peptide" evidence="1">
    <location>
        <begin position="1"/>
        <end position="24"/>
    </location>
</feature>
<gene>
    <name evidence="3" type="ORF">ABE41_017120</name>
</gene>
<keyword evidence="1" id="KW-0732">Signal</keyword>
<reference evidence="3 4" key="1">
    <citation type="submission" date="2016-08" db="EMBL/GenBank/DDBJ databases">
        <title>Complete genome sequence of Fictibacillus arsenicus G25-54, a strain with toxicity to nematodes and a potential arsenic-resistance activity.</title>
        <authorList>
            <person name="Zheng Z."/>
        </authorList>
    </citation>
    <scope>NUCLEOTIDE SEQUENCE [LARGE SCALE GENOMIC DNA]</scope>
    <source>
        <strain evidence="3 4">G25-54</strain>
    </source>
</reference>
<name>A0A1B1Z8E2_9BACL</name>
<evidence type="ECO:0000313" key="4">
    <source>
        <dbReference type="Proteomes" id="UP000077412"/>
    </source>
</evidence>
<dbReference type="PROSITE" id="PS51272">
    <property type="entry name" value="SLH"/>
    <property type="match status" value="3"/>
</dbReference>
<feature type="domain" description="SLH" evidence="2">
    <location>
        <begin position="30"/>
        <end position="97"/>
    </location>
</feature>
<dbReference type="STRING" id="255247.ABE41_017120"/>
<evidence type="ECO:0000256" key="1">
    <source>
        <dbReference type="SAM" id="SignalP"/>
    </source>
</evidence>
<dbReference type="Pfam" id="PF00395">
    <property type="entry name" value="SLH"/>
    <property type="match status" value="2"/>
</dbReference>
<protein>
    <recommendedName>
        <fullName evidence="2">SLH domain-containing protein</fullName>
    </recommendedName>
</protein>
<sequence>MKKFIGGLLSAAIIAGSLASPVNAEYKNPMDDYFPDDTWEHWAEGDMLDMLQSDILRGQKVTDRKWGITYLYLNPDNTITRAEFVAMIVRALELETTKQGINFTDTANHWAQNDINTASALGVVSGKTATTFDPNGKITRAEIASILYRAFDPTVYFENGTPKNFTDLPNTHWAYNHVRQVNGVKIINGTTATTVSPSKNATRAEATAMIRRALSKEELNKPNPQDLTTLILEDENGWIEAYNNRNADTLDLLNDENHFGLALTYIGMENEMYRWMFEDEDMKEYDDTYKIVGEPKLTVLSTSTRFATVKVENYVVENTFEYPETDENDEPTGNIITDSIVEDRSGVYNLVRRDGSWKVYTNDYIEKNLYYLDEEEEEL</sequence>
<dbReference type="PANTHER" id="PTHR43308">
    <property type="entry name" value="OUTER MEMBRANE PROTEIN ALPHA-RELATED"/>
    <property type="match status" value="1"/>
</dbReference>
<proteinExistence type="predicted"/>
<organism evidence="3 4">
    <name type="scientific">Fictibacillus arsenicus</name>
    <dbReference type="NCBI Taxonomy" id="255247"/>
    <lineage>
        <taxon>Bacteria</taxon>
        <taxon>Bacillati</taxon>
        <taxon>Bacillota</taxon>
        <taxon>Bacilli</taxon>
        <taxon>Bacillales</taxon>
        <taxon>Fictibacillaceae</taxon>
        <taxon>Fictibacillus</taxon>
    </lineage>
</organism>
<feature type="domain" description="SLH" evidence="2">
    <location>
        <begin position="98"/>
        <end position="161"/>
    </location>
</feature>
<feature type="domain" description="SLH" evidence="2">
    <location>
        <begin position="162"/>
        <end position="224"/>
    </location>
</feature>
<dbReference type="KEGG" id="far:ABE41_017120"/>
<keyword evidence="4" id="KW-1185">Reference proteome</keyword>
<feature type="chain" id="PRO_5008533307" description="SLH domain-containing protein" evidence="1">
    <location>
        <begin position="25"/>
        <end position="379"/>
    </location>
</feature>
<dbReference type="AlphaFoldDB" id="A0A1B1Z8E2"/>
<accession>A0A1B1Z8E2</accession>
<dbReference type="EMBL" id="CP016761">
    <property type="protein sequence ID" value="ANX13733.1"/>
    <property type="molecule type" value="Genomic_DNA"/>
</dbReference>
<evidence type="ECO:0000259" key="2">
    <source>
        <dbReference type="PROSITE" id="PS51272"/>
    </source>
</evidence>
<dbReference type="RefSeq" id="WP_066292974.1">
    <property type="nucleotide sequence ID" value="NZ_CP016761.1"/>
</dbReference>
<dbReference type="InterPro" id="IPR051465">
    <property type="entry name" value="Cell_Envelope_Struct_Comp"/>
</dbReference>
<dbReference type="InterPro" id="IPR001119">
    <property type="entry name" value="SLH_dom"/>
</dbReference>
<dbReference type="Proteomes" id="UP000077412">
    <property type="component" value="Chromosome"/>
</dbReference>